<dbReference type="PANTHER" id="PTHR12162:SF0">
    <property type="entry name" value="NIBRIN"/>
    <property type="match status" value="1"/>
</dbReference>
<feature type="region of interest" description="Disordered" evidence="1">
    <location>
        <begin position="732"/>
        <end position="752"/>
    </location>
</feature>
<feature type="region of interest" description="Disordered" evidence="1">
    <location>
        <begin position="410"/>
        <end position="671"/>
    </location>
</feature>
<feature type="region of interest" description="Disordered" evidence="1">
    <location>
        <begin position="899"/>
        <end position="932"/>
    </location>
</feature>
<dbReference type="AlphaFoldDB" id="A0A5C3FGT7"/>
<gene>
    <name evidence="2" type="ORF">PSANT_01308</name>
</gene>
<dbReference type="OrthoDB" id="552194at2759"/>
<dbReference type="Proteomes" id="UP000325008">
    <property type="component" value="Unassembled WGS sequence"/>
</dbReference>
<proteinExistence type="predicted"/>
<dbReference type="GO" id="GO:0003684">
    <property type="term" value="F:damaged DNA binding"/>
    <property type="evidence" value="ECO:0007669"/>
    <property type="project" value="TreeGrafter"/>
</dbReference>
<comment type="caution">
    <text evidence="2">The sequence shown here is derived from an EMBL/GenBank/DDBJ whole genome shotgun (WGS) entry which is preliminary data.</text>
</comment>
<evidence type="ECO:0008006" key="4">
    <source>
        <dbReference type="Google" id="ProtNLM"/>
    </source>
</evidence>
<accession>A0A5C3FGT7</accession>
<reference evidence="2" key="1">
    <citation type="submission" date="2018-03" db="EMBL/GenBank/DDBJ databases">
        <authorList>
            <person name="Guldener U."/>
        </authorList>
    </citation>
    <scope>NUCLEOTIDE SEQUENCE [LARGE SCALE GENOMIC DNA]</scope>
    <source>
        <strain evidence="2">ATCC34888</strain>
    </source>
</reference>
<evidence type="ECO:0000256" key="1">
    <source>
        <dbReference type="SAM" id="MobiDB-lite"/>
    </source>
</evidence>
<dbReference type="Gene3D" id="2.60.200.20">
    <property type="match status" value="1"/>
</dbReference>
<evidence type="ECO:0000313" key="3">
    <source>
        <dbReference type="Proteomes" id="UP000325008"/>
    </source>
</evidence>
<feature type="region of interest" description="Disordered" evidence="1">
    <location>
        <begin position="944"/>
        <end position="997"/>
    </location>
</feature>
<protein>
    <recommendedName>
        <fullName evidence="4">FHA domain-containing protein</fullName>
    </recommendedName>
</protein>
<dbReference type="GO" id="GO:0030870">
    <property type="term" value="C:Mre11 complex"/>
    <property type="evidence" value="ECO:0007669"/>
    <property type="project" value="InterPro"/>
</dbReference>
<feature type="compositionally biased region" description="Low complexity" evidence="1">
    <location>
        <begin position="579"/>
        <end position="589"/>
    </location>
</feature>
<keyword evidence="3" id="KW-1185">Reference proteome</keyword>
<dbReference type="RefSeq" id="XP_014658757.1">
    <property type="nucleotide sequence ID" value="XM_014803271.1"/>
</dbReference>
<dbReference type="GO" id="GO:0000724">
    <property type="term" value="P:double-strand break repair via homologous recombination"/>
    <property type="evidence" value="ECO:0007669"/>
    <property type="project" value="TreeGrafter"/>
</dbReference>
<dbReference type="EMBL" id="OOIQ01000002">
    <property type="protein sequence ID" value="SPO43623.1"/>
    <property type="molecule type" value="Genomic_DNA"/>
</dbReference>
<dbReference type="InterPro" id="IPR040227">
    <property type="entry name" value="Nibrin-rel"/>
</dbReference>
<feature type="compositionally biased region" description="Polar residues" evidence="1">
    <location>
        <begin position="621"/>
        <end position="636"/>
    </location>
</feature>
<feature type="compositionally biased region" description="Polar residues" evidence="1">
    <location>
        <begin position="590"/>
        <end position="605"/>
    </location>
</feature>
<evidence type="ECO:0000313" key="2">
    <source>
        <dbReference type="EMBL" id="SPO43623.1"/>
    </source>
</evidence>
<dbReference type="GO" id="GO:0007095">
    <property type="term" value="P:mitotic G2 DNA damage checkpoint signaling"/>
    <property type="evidence" value="ECO:0007669"/>
    <property type="project" value="InterPro"/>
</dbReference>
<feature type="compositionally biased region" description="Acidic residues" evidence="1">
    <location>
        <begin position="953"/>
        <end position="967"/>
    </location>
</feature>
<organism evidence="2 3">
    <name type="scientific">Pseudozyma antarctica</name>
    <name type="common">Yeast</name>
    <name type="synonym">Candida antarctica</name>
    <dbReference type="NCBI Taxonomy" id="84753"/>
    <lineage>
        <taxon>Eukaryota</taxon>
        <taxon>Fungi</taxon>
        <taxon>Dikarya</taxon>
        <taxon>Basidiomycota</taxon>
        <taxon>Ustilaginomycotina</taxon>
        <taxon>Ustilaginomycetes</taxon>
        <taxon>Ustilaginales</taxon>
        <taxon>Ustilaginaceae</taxon>
        <taxon>Moesziomyces</taxon>
    </lineage>
</organism>
<name>A0A5C3FGT7_PSEA2</name>
<sequence length="997" mass="107777">MWLLQGRFAEDSRQELSKLLKYGQTYTIGRKIPADIVVDSKFVSRNSCHITIASEQSIEARLAAVTDPLAFHNDISLRPRVTIRFEANKSRKTFAVTKQSAPTTSTATTDPTDAIEVHVPPDQQHTLEHGDSFALTTTISLRLVWQPFAVCFAARIKDNAIAPLRKPALQLGIHLSPAKSRWKDGYTHLCLAQLNSTESVLCALLQARPLVSIDYFHELFRRAELPRHDPASLETTFDDLSPAAYAPPVDPGELSELIDTPNRLVPDQRRTYMLKATMCVFFALPSDQAEVTIYKNVLAVAGAHVFTHNPVAEKLETKADFAQLLMPYKNSALSYWRNSSAQARSEAPDDGLVVLVSGEHADSAWGQACAVACSNLRIAMPTGFHGLTSAILTADVRAHLNVFPKMPDDGGASMLPPATMPVSSPPPPPSTPQIREETRSNDASARKQPSPKRIEAPAAAPVERRESLAIDAPISENVPPPQSATEGQRRPLTRRTRKPVSEANEASSHTTAMDPPSISAPTESTDAHAAGAEASESLEPQGGLQTARSARSGLTRRTGATRTNSRRSDIFDAILQPGDANASADASANTSGSVETQAGGTTSVPRSRRYRMDLDEEDRAQTQSLVDAQASSQSQAVDLGKRKSPPPVVGDETAHTSKRTRTEATAADPAPEATRIVRADTDAAQGLAEGAQPDTEPHFLAALNTQRAQVSAVDDFDADFNRLTIAKGASGPLDRHVASRSTKAQAQPARKDAAVDENYEAFKRMAEEELRMHVRGNFVQVDFVPLVRKPTARTATATNAGPNFKKFRRKAEAGTPRQDAQVSRTQVALTLPESNDYGLGEAYWEQNDETSLPHEGAAATRRGRAKVALDPASVEGGAVDLGLDGLDEESDDGADMTTLLERRHGRPSQRASQARGRKRPVAMVDESDDEVVPSRVVPRAAVKAAKTSAAMVIDDDEDSDEDADDDGNFAGFGRSSSTRRRRDVPATASGRTRRTAF</sequence>
<dbReference type="PANTHER" id="PTHR12162">
    <property type="entry name" value="NIBRIN-RELATED"/>
    <property type="match status" value="1"/>
</dbReference>